<name>A0A7L5BTA6_9RHOB</name>
<dbReference type="AlphaFoldDB" id="A0A7L5BTA6"/>
<feature type="transmembrane region" description="Helical" evidence="1">
    <location>
        <begin position="7"/>
        <end position="26"/>
    </location>
</feature>
<keyword evidence="1" id="KW-0812">Transmembrane</keyword>
<protein>
    <submittedName>
        <fullName evidence="2">DUF1467 family protein</fullName>
    </submittedName>
</protein>
<dbReference type="KEGG" id="hdh:G5B40_03335"/>
<dbReference type="EMBL" id="CP049056">
    <property type="protein sequence ID" value="QIE54552.1"/>
    <property type="molecule type" value="Genomic_DNA"/>
</dbReference>
<accession>A0A7L5BTA6</accession>
<evidence type="ECO:0000313" key="3">
    <source>
        <dbReference type="Proteomes" id="UP000503336"/>
    </source>
</evidence>
<evidence type="ECO:0000313" key="2">
    <source>
        <dbReference type="EMBL" id="QIE54552.1"/>
    </source>
</evidence>
<dbReference type="Proteomes" id="UP000503336">
    <property type="component" value="Chromosome"/>
</dbReference>
<keyword evidence="1" id="KW-0472">Membrane</keyword>
<proteinExistence type="predicted"/>
<evidence type="ECO:0000256" key="1">
    <source>
        <dbReference type="SAM" id="Phobius"/>
    </source>
</evidence>
<keyword evidence="1" id="KW-1133">Transmembrane helix</keyword>
<organism evidence="2 3">
    <name type="scientific">Pikeienuella piscinae</name>
    <dbReference type="NCBI Taxonomy" id="2748098"/>
    <lineage>
        <taxon>Bacteria</taxon>
        <taxon>Pseudomonadati</taxon>
        <taxon>Pseudomonadota</taxon>
        <taxon>Alphaproteobacteria</taxon>
        <taxon>Rhodobacterales</taxon>
        <taxon>Paracoccaceae</taxon>
        <taxon>Pikeienuella</taxon>
    </lineage>
</organism>
<dbReference type="Pfam" id="PF07330">
    <property type="entry name" value="DUF1467"/>
    <property type="match status" value="1"/>
</dbReference>
<sequence length="89" mass="9793">MTLISGLVLYAVFWFMALFMILPLFVRNQEEAGEVVPGTSPGAPDEPMIRKKLIWTTIAATVLWIVVFLVIESELISAADIASLTGRPD</sequence>
<dbReference type="InterPro" id="IPR009935">
    <property type="entry name" value="DUF1467"/>
</dbReference>
<reference evidence="2 3" key="1">
    <citation type="submission" date="2020-02" db="EMBL/GenBank/DDBJ databases">
        <title>complete genome sequence of Rhodobacteraceae bacterium.</title>
        <authorList>
            <person name="Park J."/>
            <person name="Kim Y.-S."/>
            <person name="Kim K.-H."/>
        </authorList>
    </citation>
    <scope>NUCLEOTIDE SEQUENCE [LARGE SCALE GENOMIC DNA]</scope>
    <source>
        <strain evidence="2 3">RR4-56</strain>
    </source>
</reference>
<gene>
    <name evidence="2" type="ORF">G5B40_03335</name>
</gene>
<feature type="transmembrane region" description="Helical" evidence="1">
    <location>
        <begin position="53"/>
        <end position="71"/>
    </location>
</feature>
<dbReference type="RefSeq" id="WP_165094968.1">
    <property type="nucleotide sequence ID" value="NZ_CP049056.1"/>
</dbReference>
<keyword evidence="3" id="KW-1185">Reference proteome</keyword>